<organism evidence="3 4">
    <name type="scientific">Actinacidiphila guanduensis</name>
    <dbReference type="NCBI Taxonomy" id="310781"/>
    <lineage>
        <taxon>Bacteria</taxon>
        <taxon>Bacillati</taxon>
        <taxon>Actinomycetota</taxon>
        <taxon>Actinomycetes</taxon>
        <taxon>Kitasatosporales</taxon>
        <taxon>Streptomycetaceae</taxon>
        <taxon>Actinacidiphila</taxon>
    </lineage>
</organism>
<dbReference type="OrthoDB" id="5171321at2"/>
<dbReference type="STRING" id="310781.SAMN05216259_10961"/>
<sequence>MPRSASTGPLAGPLALAAAAAVLGAAGLLVAPAASAQPAAATAARGVDYRGHHFTVPADWALVDLDAAPGTCVDFSRHALYYGTPAAAQDCPAGGTGRTEALLVEPATSADAPGTRVDAASQEIDAADAQVHVLAGYRHDPALVRQIVAGAGLPGTAPAVRPSTQRPAVATPAALPANTTSYTGKGFDACEAPTAAQMSAWKSASPYGAVGIYFGGPSRACADQPNLSASWLQQQSSAGWRFLPIYGGVMADDITSPTAQGTASAQDAASRAASYGLPQGSVLYDDMEAYSPSYSGAVLAYLSAWTKELHTLGYQSGVYSSSSSGIEDLADHYGSGYEMPDVIYDALWNGSATTSDPAVPAGLWADHQRVHQYSGGHNESYGGATLNIDSDYLDVAARTASAAHGTVWDRTRSATGGWQAHASEIDDNDAITAVASAGLPDGTLHTFTVVPGSGVWERVRSASGTWAATATHLDDNGSITALSAAALPDGTLHLDVVVKGSGVWDRTRSASGTWAAAATQIDDNAAITRLASAGLPDGTVHLEALVPGSGIWERVRSASGSWAAAATHLDTNGSITALSTAALPDGTQHLDAVVPGSGIWDRTRTAAGTWQSSTLIDTNGSISAVGTAALPDGTLHVDAVVPGSGVWDRTRGTAGGWAAAATQIDDNGAIFTVQPAALPDGTLHVHTIV</sequence>
<name>A0A1H0IPL9_9ACTN</name>
<keyword evidence="4" id="KW-1185">Reference proteome</keyword>
<dbReference type="AlphaFoldDB" id="A0A1H0IPL9"/>
<dbReference type="EMBL" id="FNIE01000009">
    <property type="protein sequence ID" value="SDO33303.1"/>
    <property type="molecule type" value="Genomic_DNA"/>
</dbReference>
<gene>
    <name evidence="3" type="ORF">SAMN05216259_10961</name>
</gene>
<feature type="signal peptide" evidence="1">
    <location>
        <begin position="1"/>
        <end position="36"/>
    </location>
</feature>
<keyword evidence="1" id="KW-0732">Signal</keyword>
<protein>
    <recommendedName>
        <fullName evidence="2">Rv2525c-like glycoside hydrolase-like domain-containing protein</fullName>
    </recommendedName>
</protein>
<dbReference type="RefSeq" id="WP_093785978.1">
    <property type="nucleotide sequence ID" value="NZ_FNIE01000009.1"/>
</dbReference>
<dbReference type="Gene3D" id="3.20.20.80">
    <property type="entry name" value="Glycosidases"/>
    <property type="match status" value="1"/>
</dbReference>
<dbReference type="Pfam" id="PF08924">
    <property type="entry name" value="Rv2525c_GlyHyd-like"/>
    <property type="match status" value="1"/>
</dbReference>
<feature type="chain" id="PRO_5011541101" description="Rv2525c-like glycoside hydrolase-like domain-containing protein" evidence="1">
    <location>
        <begin position="37"/>
        <end position="689"/>
    </location>
</feature>
<evidence type="ECO:0000259" key="2">
    <source>
        <dbReference type="Pfam" id="PF08924"/>
    </source>
</evidence>
<evidence type="ECO:0000313" key="3">
    <source>
        <dbReference type="EMBL" id="SDO33303.1"/>
    </source>
</evidence>
<feature type="domain" description="Rv2525c-like glycoside hydrolase-like" evidence="2">
    <location>
        <begin position="199"/>
        <end position="392"/>
    </location>
</feature>
<proteinExistence type="predicted"/>
<dbReference type="SUPFAM" id="SSF51445">
    <property type="entry name" value="(Trans)glycosidases"/>
    <property type="match status" value="1"/>
</dbReference>
<reference evidence="3 4" key="1">
    <citation type="submission" date="2016-10" db="EMBL/GenBank/DDBJ databases">
        <authorList>
            <person name="de Groot N.N."/>
        </authorList>
    </citation>
    <scope>NUCLEOTIDE SEQUENCE [LARGE SCALE GENOMIC DNA]</scope>
    <source>
        <strain evidence="3 4">CGMCC 4.2022</strain>
    </source>
</reference>
<dbReference type="InterPro" id="IPR015020">
    <property type="entry name" value="Rv2525c-like_Glyco_Hydro-like"/>
</dbReference>
<evidence type="ECO:0000256" key="1">
    <source>
        <dbReference type="SAM" id="SignalP"/>
    </source>
</evidence>
<dbReference type="InterPro" id="IPR017853">
    <property type="entry name" value="GH"/>
</dbReference>
<accession>A0A1H0IPL9</accession>
<dbReference type="Proteomes" id="UP000199341">
    <property type="component" value="Unassembled WGS sequence"/>
</dbReference>
<evidence type="ECO:0000313" key="4">
    <source>
        <dbReference type="Proteomes" id="UP000199341"/>
    </source>
</evidence>